<dbReference type="SUPFAM" id="SSF48452">
    <property type="entry name" value="TPR-like"/>
    <property type="match status" value="1"/>
</dbReference>
<dbReference type="AlphaFoldDB" id="A0A9D5K0Y9"/>
<dbReference type="Pfam" id="PF13584">
    <property type="entry name" value="BatD"/>
    <property type="match status" value="2"/>
</dbReference>
<feature type="repeat" description="TPR" evidence="1">
    <location>
        <begin position="688"/>
        <end position="721"/>
    </location>
</feature>
<proteinExistence type="predicted"/>
<sequence>MKWKPCLSLCLWSLLLIAASFAEAVDFRFTAEVDKPRLSFDDVAVLSFVISGENIGNNLRPELPDLTQDFDILRGPIQSHRTSIIHGNATTSITYQYVLSPKRTGTLEIGAASVEYDGTTYTTDPITIEVTNTTPPPSQSPSQGTSSQQSGDQNTRQPEVFLRAEADKDTLYIGEQLTVSFFLYTQVNVSGYEITQQSSFTGFWVEDLQIPTPPKLQYTTLNGQRYGVALMKKVALFPTLSGEMSIDPLVMTLSVRTRDRTRPRDPFDRFFDDPFFGRTQEIIRKTQPLEVTILPLPEENRPETFTGDVGNFTMSATLDPTEVTQEEPVTLTVKIQGTGNIKTVKEPVITLPESFKRYDTEISEHLFPLQEPMQGEKIFNTVLIPLDAGQYQLEPVQFSFFDPQRQAYQTLTSEPLTLTILPNVGEEAPMERRITTKAEIKLLGQDIRFIKTDVPALVDQGDSWYQHRWFHALLLLPMLLIAAAYGYKRYRAKYTRDERYVRQKRANKLSQKRLQAAAELMQQCEVKAFYAAISSTLRQYLGDKLNLPAAGITGAEISQILQEAGLDQDTVHLLHECLEQCDFARFAPVEADQPTMRTTLRQAETLIDRIERLKTLRTSSLAQHVNSATLFLMLLLGSLLLICSSPTASAEMSVEELFRQGNTLYEEGHYMQAIARYQEILATGLENGYVYYNLGNALFKANRLGEAIVQYERAKRLLPRDDDVAFNLDYARALTLDKMEQARGRLTQMLTAVRTFFSPNEVSLVLWIAYLMLTFCIITAMFVPRRWKLRLIYVAILPTVVVVGTTVLLVLQISHRTVDEAILLAPQVEAKTGPGEAYSTIFEIHEGAKVRIQREKLDWVEIQLPNHVIGWVMKKDLARIDRHS</sequence>
<feature type="transmembrane region" description="Helical" evidence="3">
    <location>
        <begin position="469"/>
        <end position="487"/>
    </location>
</feature>
<dbReference type="InterPro" id="IPR011990">
    <property type="entry name" value="TPR-like_helical_dom_sf"/>
</dbReference>
<evidence type="ECO:0000313" key="5">
    <source>
        <dbReference type="EMBL" id="MBD3327651.1"/>
    </source>
</evidence>
<dbReference type="SMART" id="SM00028">
    <property type="entry name" value="TPR"/>
    <property type="match status" value="2"/>
</dbReference>
<keyword evidence="3" id="KW-0472">Membrane</keyword>
<feature type="chain" id="PRO_5038427254" evidence="4">
    <location>
        <begin position="25"/>
        <end position="884"/>
    </location>
</feature>
<dbReference type="InterPro" id="IPR019734">
    <property type="entry name" value="TPR_rpt"/>
</dbReference>
<dbReference type="Gene3D" id="2.30.30.40">
    <property type="entry name" value="SH3 Domains"/>
    <property type="match status" value="1"/>
</dbReference>
<accession>A0A9D5K0Y9</accession>
<name>A0A9D5K0Y9_9BACT</name>
<evidence type="ECO:0000313" key="6">
    <source>
        <dbReference type="Proteomes" id="UP000649604"/>
    </source>
</evidence>
<keyword evidence="1" id="KW-0802">TPR repeat</keyword>
<protein>
    <submittedName>
        <fullName evidence="5">Tetratricopeptide repeat protein</fullName>
    </submittedName>
</protein>
<feature type="signal peptide" evidence="4">
    <location>
        <begin position="1"/>
        <end position="24"/>
    </location>
</feature>
<dbReference type="PROSITE" id="PS50005">
    <property type="entry name" value="TPR"/>
    <property type="match status" value="1"/>
</dbReference>
<feature type="transmembrane region" description="Helical" evidence="3">
    <location>
        <begin position="764"/>
        <end position="784"/>
    </location>
</feature>
<feature type="transmembrane region" description="Helical" evidence="3">
    <location>
        <begin position="791"/>
        <end position="811"/>
    </location>
</feature>
<organism evidence="5 6">
    <name type="scientific">candidate division KSB3 bacterium</name>
    <dbReference type="NCBI Taxonomy" id="2044937"/>
    <lineage>
        <taxon>Bacteria</taxon>
        <taxon>candidate division KSB3</taxon>
    </lineage>
</organism>
<feature type="compositionally biased region" description="Low complexity" evidence="2">
    <location>
        <begin position="140"/>
        <end position="151"/>
    </location>
</feature>
<gene>
    <name evidence="5" type="ORF">GF339_23915</name>
</gene>
<keyword evidence="3" id="KW-0812">Transmembrane</keyword>
<dbReference type="PANTHER" id="PTHR40940">
    <property type="entry name" value="PROTEIN BATD-RELATED"/>
    <property type="match status" value="1"/>
</dbReference>
<keyword evidence="4" id="KW-0732">Signal</keyword>
<dbReference type="Pfam" id="PF13432">
    <property type="entry name" value="TPR_16"/>
    <property type="match status" value="1"/>
</dbReference>
<dbReference type="InterPro" id="IPR025738">
    <property type="entry name" value="BatD"/>
</dbReference>
<evidence type="ECO:0000256" key="4">
    <source>
        <dbReference type="SAM" id="SignalP"/>
    </source>
</evidence>
<dbReference type="Proteomes" id="UP000649604">
    <property type="component" value="Unassembled WGS sequence"/>
</dbReference>
<evidence type="ECO:0000256" key="1">
    <source>
        <dbReference type="PROSITE-ProRule" id="PRU00339"/>
    </source>
</evidence>
<comment type="caution">
    <text evidence="5">The sequence shown here is derived from an EMBL/GenBank/DDBJ whole genome shotgun (WGS) entry which is preliminary data.</text>
</comment>
<keyword evidence="3" id="KW-1133">Transmembrane helix</keyword>
<feature type="transmembrane region" description="Helical" evidence="3">
    <location>
        <begin position="621"/>
        <end position="642"/>
    </location>
</feature>
<evidence type="ECO:0000256" key="2">
    <source>
        <dbReference type="SAM" id="MobiDB-lite"/>
    </source>
</evidence>
<feature type="region of interest" description="Disordered" evidence="2">
    <location>
        <begin position="127"/>
        <end position="156"/>
    </location>
</feature>
<reference evidence="5" key="1">
    <citation type="submission" date="2019-11" db="EMBL/GenBank/DDBJ databases">
        <title>Microbial mats filling the niche in hypersaline microbial mats.</title>
        <authorList>
            <person name="Wong H.L."/>
            <person name="Macleod F.I."/>
            <person name="White R.A. III"/>
            <person name="Burns B.P."/>
        </authorList>
    </citation>
    <scope>NUCLEOTIDE SEQUENCE</scope>
    <source>
        <strain evidence="5">Rbin_158</strain>
    </source>
</reference>
<evidence type="ECO:0000256" key="3">
    <source>
        <dbReference type="SAM" id="Phobius"/>
    </source>
</evidence>
<dbReference type="Gene3D" id="1.25.40.10">
    <property type="entry name" value="Tetratricopeptide repeat domain"/>
    <property type="match status" value="1"/>
</dbReference>
<dbReference type="EMBL" id="WJJP01000771">
    <property type="protein sequence ID" value="MBD3327651.1"/>
    <property type="molecule type" value="Genomic_DNA"/>
</dbReference>
<dbReference type="PANTHER" id="PTHR40940:SF2">
    <property type="entry name" value="BATD"/>
    <property type="match status" value="1"/>
</dbReference>